<reference evidence="7" key="3">
    <citation type="submission" date="2025-04" db="UniProtKB">
        <authorList>
            <consortium name="RefSeq"/>
        </authorList>
    </citation>
    <scope>IDENTIFICATION</scope>
    <source>
        <strain evidence="7">CBS 781.70</strain>
    </source>
</reference>
<evidence type="ECO:0000313" key="6">
    <source>
        <dbReference type="Proteomes" id="UP000504638"/>
    </source>
</evidence>
<comment type="similarity">
    <text evidence="1">Belongs to the peptidase A1 family.</text>
</comment>
<keyword evidence="5 7" id="KW-0378">Hydrolase</keyword>
<dbReference type="RefSeq" id="XP_033538787.1">
    <property type="nucleotide sequence ID" value="XM_033675700.1"/>
</dbReference>
<organism evidence="5">
    <name type="scientific">Eremomyces bilateralis CBS 781.70</name>
    <dbReference type="NCBI Taxonomy" id="1392243"/>
    <lineage>
        <taxon>Eukaryota</taxon>
        <taxon>Fungi</taxon>
        <taxon>Dikarya</taxon>
        <taxon>Ascomycota</taxon>
        <taxon>Pezizomycotina</taxon>
        <taxon>Dothideomycetes</taxon>
        <taxon>Dothideomycetes incertae sedis</taxon>
        <taxon>Eremomycetales</taxon>
        <taxon>Eremomycetaceae</taxon>
        <taxon>Eremomyces</taxon>
    </lineage>
</organism>
<evidence type="ECO:0000313" key="7">
    <source>
        <dbReference type="RefSeq" id="XP_033538787.1"/>
    </source>
</evidence>
<dbReference type="PROSITE" id="PS51767">
    <property type="entry name" value="PEPTIDASE_A1"/>
    <property type="match status" value="1"/>
</dbReference>
<proteinExistence type="inferred from homology"/>
<dbReference type="Gene3D" id="2.40.70.10">
    <property type="entry name" value="Acid Proteases"/>
    <property type="match status" value="2"/>
</dbReference>
<keyword evidence="3" id="KW-1133">Transmembrane helix</keyword>
<dbReference type="GO" id="GO:0006508">
    <property type="term" value="P:proteolysis"/>
    <property type="evidence" value="ECO:0007669"/>
    <property type="project" value="UniProtKB-KW"/>
</dbReference>
<reference evidence="5 7" key="1">
    <citation type="submission" date="2020-01" db="EMBL/GenBank/DDBJ databases">
        <authorList>
            <consortium name="DOE Joint Genome Institute"/>
            <person name="Haridas S."/>
            <person name="Albert R."/>
            <person name="Binder M."/>
            <person name="Bloem J."/>
            <person name="Labutti K."/>
            <person name="Salamov A."/>
            <person name="Andreopoulos B."/>
            <person name="Baker S.E."/>
            <person name="Barry K."/>
            <person name="Bills G."/>
            <person name="Bluhm B.H."/>
            <person name="Cannon C."/>
            <person name="Castanera R."/>
            <person name="Culley D.E."/>
            <person name="Daum C."/>
            <person name="Ezra D."/>
            <person name="Gonzalez J.B."/>
            <person name="Henrissat B."/>
            <person name="Kuo A."/>
            <person name="Liang C."/>
            <person name="Lipzen A."/>
            <person name="Lutzoni F."/>
            <person name="Magnuson J."/>
            <person name="Mondo S."/>
            <person name="Nolan M."/>
            <person name="Ohm R."/>
            <person name="Pangilinan J."/>
            <person name="Park H.-J."/>
            <person name="Ramirez L."/>
            <person name="Alfaro M."/>
            <person name="Sun H."/>
            <person name="Tritt A."/>
            <person name="Yoshinaga Y."/>
            <person name="Zwiers L.-H."/>
            <person name="Turgeon B.G."/>
            <person name="Goodwin S.B."/>
            <person name="Spatafora J.W."/>
            <person name="Crous P.W."/>
            <person name="Grigoriev I.V."/>
        </authorList>
    </citation>
    <scope>NUCLEOTIDE SEQUENCE</scope>
    <source>
        <strain evidence="5 7">CBS 781.70</strain>
    </source>
</reference>
<accession>A0A6G1GGU3</accession>
<keyword evidence="6" id="KW-1185">Reference proteome</keyword>
<dbReference type="OrthoDB" id="4074350at2759"/>
<dbReference type="InterPro" id="IPR033121">
    <property type="entry name" value="PEPTIDASE_A1"/>
</dbReference>
<gene>
    <name evidence="5 7" type="ORF">P152DRAFT_379470</name>
</gene>
<sequence>RRSGITPQTVSLQPTGEFEGSDGQWSTFAVSVGSDNQPFRVLVSTSSPSTWIPREGSCSNGNPPSNCTGLRGIEANFGTKSQGYQLAPSKELDQGVYPLKVGNDDTKERYGPSFDMAARFANDSISLSSDTGNDVTLDSQVIAAFVTNKTLLGTLGLYWGHNTFGRVSVGSMFSTIPNSTTSFRPSLSYGYTAGAVYSPPKFLGSLVIGGYDSSRFDPSPYSYELDKTTKEMRLSVQSIKAVYKSGSDALDLSRESYELERHTVLLDSTLPYMFLPRSICDRFEEVLGLTYDNRTGLYLMDEANRSKHRDLNTTIQFNLADAYSSASITRISLPFVALDLEASWPTVPNGNHTRFFPIRRGVASDKYILGRAFMQEAYIIVDYERGNFSVAQSRNFGPAPSPNIIAITSPHTKEKEGGLGAGALAGIGIGATVVVIAMCALAWYLFKGRQKKTPKIELDGTAVEPEKPPADRDQDRRHTVFSIASSELPGSPVPRISMPGIA</sequence>
<dbReference type="SUPFAM" id="SSF50630">
    <property type="entry name" value="Acid proteases"/>
    <property type="match status" value="1"/>
</dbReference>
<dbReference type="GeneID" id="54416270"/>
<feature type="transmembrane region" description="Helical" evidence="3">
    <location>
        <begin position="419"/>
        <end position="446"/>
    </location>
</feature>
<dbReference type="PANTHER" id="PTHR47965:SF101">
    <property type="entry name" value="HYPOTHETICAL ASPARTYL PROTEASE (EUROFUNG)-RELATED"/>
    <property type="match status" value="1"/>
</dbReference>
<keyword evidence="3" id="KW-0472">Membrane</keyword>
<reference evidence="7" key="2">
    <citation type="submission" date="2020-04" db="EMBL/GenBank/DDBJ databases">
        <authorList>
            <consortium name="NCBI Genome Project"/>
        </authorList>
    </citation>
    <scope>NUCLEOTIDE SEQUENCE</scope>
    <source>
        <strain evidence="7">CBS 781.70</strain>
    </source>
</reference>
<feature type="non-terminal residue" evidence="5">
    <location>
        <position position="502"/>
    </location>
</feature>
<evidence type="ECO:0000256" key="2">
    <source>
        <dbReference type="SAM" id="MobiDB-lite"/>
    </source>
</evidence>
<dbReference type="PRINTS" id="PR00792">
    <property type="entry name" value="PEPSIN"/>
</dbReference>
<dbReference type="EMBL" id="ML975149">
    <property type="protein sequence ID" value="KAF1817156.1"/>
    <property type="molecule type" value="Genomic_DNA"/>
</dbReference>
<dbReference type="PANTHER" id="PTHR47965">
    <property type="entry name" value="ASPARTYL PROTEASE-RELATED"/>
    <property type="match status" value="1"/>
</dbReference>
<evidence type="ECO:0000256" key="1">
    <source>
        <dbReference type="ARBA" id="ARBA00007447"/>
    </source>
</evidence>
<dbReference type="Proteomes" id="UP000504638">
    <property type="component" value="Unplaced"/>
</dbReference>
<dbReference type="GO" id="GO:0009277">
    <property type="term" value="C:fungal-type cell wall"/>
    <property type="evidence" value="ECO:0007669"/>
    <property type="project" value="TreeGrafter"/>
</dbReference>
<dbReference type="GO" id="GO:0004190">
    <property type="term" value="F:aspartic-type endopeptidase activity"/>
    <property type="evidence" value="ECO:0007669"/>
    <property type="project" value="InterPro"/>
</dbReference>
<keyword evidence="3" id="KW-0812">Transmembrane</keyword>
<dbReference type="GO" id="GO:0005576">
    <property type="term" value="C:extracellular region"/>
    <property type="evidence" value="ECO:0007669"/>
    <property type="project" value="TreeGrafter"/>
</dbReference>
<protein>
    <submittedName>
        <fullName evidence="5 7">Acid protease</fullName>
    </submittedName>
</protein>
<dbReference type="GO" id="GO:0031505">
    <property type="term" value="P:fungal-type cell wall organization"/>
    <property type="evidence" value="ECO:0007669"/>
    <property type="project" value="TreeGrafter"/>
</dbReference>
<keyword evidence="5 7" id="KW-0645">Protease</keyword>
<dbReference type="AlphaFoldDB" id="A0A6G1GGU3"/>
<dbReference type="InterPro" id="IPR021109">
    <property type="entry name" value="Peptidase_aspartic_dom_sf"/>
</dbReference>
<dbReference type="InterPro" id="IPR001461">
    <property type="entry name" value="Aspartic_peptidase_A1"/>
</dbReference>
<evidence type="ECO:0000256" key="3">
    <source>
        <dbReference type="SAM" id="Phobius"/>
    </source>
</evidence>
<evidence type="ECO:0000259" key="4">
    <source>
        <dbReference type="PROSITE" id="PS51767"/>
    </source>
</evidence>
<feature type="region of interest" description="Disordered" evidence="2">
    <location>
        <begin position="457"/>
        <end position="477"/>
    </location>
</feature>
<feature type="domain" description="Peptidase A1" evidence="4">
    <location>
        <begin position="26"/>
        <end position="391"/>
    </location>
</feature>
<evidence type="ECO:0000313" key="5">
    <source>
        <dbReference type="EMBL" id="KAF1817156.1"/>
    </source>
</evidence>
<dbReference type="Pfam" id="PF00026">
    <property type="entry name" value="Asp"/>
    <property type="match status" value="1"/>
</dbReference>
<feature type="non-terminal residue" evidence="5">
    <location>
        <position position="1"/>
    </location>
</feature>
<name>A0A6G1GGU3_9PEZI</name>